<accession>A0A1B8ZHX9</accession>
<dbReference type="InterPro" id="IPR051397">
    <property type="entry name" value="Zn-ADH-like_protein"/>
</dbReference>
<reference evidence="3" key="1">
    <citation type="submission" date="2016-07" db="EMBL/GenBank/DDBJ databases">
        <authorList>
            <person name="Florea S."/>
            <person name="Webb J.S."/>
            <person name="Jaromczyk J."/>
            <person name="Schardl C.L."/>
        </authorList>
    </citation>
    <scope>NUCLEOTIDE SEQUENCE [LARGE SCALE GENOMIC DNA]</scope>
    <source>
        <strain evidence="3">CC-VM-7</strain>
    </source>
</reference>
<dbReference type="GO" id="GO:0016491">
    <property type="term" value="F:oxidoreductase activity"/>
    <property type="evidence" value="ECO:0007669"/>
    <property type="project" value="InterPro"/>
</dbReference>
<organism evidence="2 3">
    <name type="scientific">Chryseobacterium arthrosphaerae</name>
    <dbReference type="NCBI Taxonomy" id="651561"/>
    <lineage>
        <taxon>Bacteria</taxon>
        <taxon>Pseudomonadati</taxon>
        <taxon>Bacteroidota</taxon>
        <taxon>Flavobacteriia</taxon>
        <taxon>Flavobacteriales</taxon>
        <taxon>Weeksellaceae</taxon>
        <taxon>Chryseobacterium group</taxon>
        <taxon>Chryseobacterium</taxon>
    </lineage>
</organism>
<dbReference type="SUPFAM" id="SSF51735">
    <property type="entry name" value="NAD(P)-binding Rossmann-fold domains"/>
    <property type="match status" value="1"/>
</dbReference>
<dbReference type="EMBL" id="MAYG01000012">
    <property type="protein sequence ID" value="OCA71193.1"/>
    <property type="molecule type" value="Genomic_DNA"/>
</dbReference>
<dbReference type="Proteomes" id="UP000093432">
    <property type="component" value="Unassembled WGS sequence"/>
</dbReference>
<dbReference type="OrthoDB" id="9787435at2"/>
<gene>
    <name evidence="2" type="ORF">BBI00_15750</name>
</gene>
<proteinExistence type="predicted"/>
<evidence type="ECO:0000313" key="2">
    <source>
        <dbReference type="EMBL" id="OCA71193.1"/>
    </source>
</evidence>
<dbReference type="RefSeq" id="WP_065399849.1">
    <property type="nucleotide sequence ID" value="NZ_MAYG01000012.1"/>
</dbReference>
<evidence type="ECO:0000259" key="1">
    <source>
        <dbReference type="SMART" id="SM00829"/>
    </source>
</evidence>
<dbReference type="InterPro" id="IPR020843">
    <property type="entry name" value="ER"/>
</dbReference>
<dbReference type="Pfam" id="PF00107">
    <property type="entry name" value="ADH_zinc_N"/>
    <property type="match status" value="1"/>
</dbReference>
<dbReference type="SMART" id="SM00829">
    <property type="entry name" value="PKS_ER"/>
    <property type="match status" value="1"/>
</dbReference>
<dbReference type="InterPro" id="IPR013149">
    <property type="entry name" value="ADH-like_C"/>
</dbReference>
<sequence>MKAAVVFEKGSIPKYTDIAEPEITRENEVLVTVKAASIKNLDRARAGGNHYSTENEAHQPKIVGSDGAGYLEDGSKVYFFSKKGTVAEKAVAAKTMMVTIPEALDFSIAAALPNAVMGSAMALKYKAGIQPGNTVLINGATGITGRIAVQIAQLYGAQRIIVTGRNEESLKSLLELGADEAVSLHLSDEGFKQKIKDIHTQTPIDIILDYIWGHSVEMILSAFKGDGTFSHKTRLVTVGGMSGDTIQLSSQILRSTDIQISGSGLGSWTKEESALLFKKIIPEMFQAAVEGRIKIETADIDLRDIETGWNAELENGKRLVVRV</sequence>
<dbReference type="AlphaFoldDB" id="A0A1B8ZHX9"/>
<protein>
    <submittedName>
        <fullName evidence="2">Alcohol dehydrogenase</fullName>
    </submittedName>
</protein>
<comment type="caution">
    <text evidence="2">The sequence shown here is derived from an EMBL/GenBank/DDBJ whole genome shotgun (WGS) entry which is preliminary data.</text>
</comment>
<dbReference type="PANTHER" id="PTHR43677">
    <property type="entry name" value="SHORT-CHAIN DEHYDROGENASE/REDUCTASE"/>
    <property type="match status" value="1"/>
</dbReference>
<dbReference type="InterPro" id="IPR036291">
    <property type="entry name" value="NAD(P)-bd_dom_sf"/>
</dbReference>
<dbReference type="InterPro" id="IPR011032">
    <property type="entry name" value="GroES-like_sf"/>
</dbReference>
<dbReference type="Gene3D" id="3.40.50.720">
    <property type="entry name" value="NAD(P)-binding Rossmann-like Domain"/>
    <property type="match status" value="1"/>
</dbReference>
<dbReference type="Gene3D" id="3.90.180.10">
    <property type="entry name" value="Medium-chain alcohol dehydrogenases, catalytic domain"/>
    <property type="match status" value="1"/>
</dbReference>
<dbReference type="STRING" id="651561.BBI00_15750"/>
<evidence type="ECO:0000313" key="3">
    <source>
        <dbReference type="Proteomes" id="UP000093432"/>
    </source>
</evidence>
<name>A0A1B8ZHX9_9FLAO</name>
<dbReference type="SUPFAM" id="SSF50129">
    <property type="entry name" value="GroES-like"/>
    <property type="match status" value="1"/>
</dbReference>
<dbReference type="PANTHER" id="PTHR43677:SF11">
    <property type="entry name" value="ZINC-CONTAINING ALCOHOL DEHYDROGENASE"/>
    <property type="match status" value="1"/>
</dbReference>
<feature type="domain" description="Enoyl reductase (ER)" evidence="1">
    <location>
        <begin position="10"/>
        <end position="321"/>
    </location>
</feature>